<evidence type="ECO:0000259" key="4">
    <source>
        <dbReference type="PROSITE" id="PS01124"/>
    </source>
</evidence>
<dbReference type="EMBL" id="BAABCJ010000002">
    <property type="protein sequence ID" value="GAA3705371.1"/>
    <property type="molecule type" value="Genomic_DNA"/>
</dbReference>
<protein>
    <submittedName>
        <fullName evidence="5">AraC family transcriptional regulator</fullName>
    </submittedName>
</protein>
<dbReference type="SUPFAM" id="SSF46689">
    <property type="entry name" value="Homeodomain-like"/>
    <property type="match status" value="2"/>
</dbReference>
<name>A0ABP7DIS5_9MICC</name>
<evidence type="ECO:0000313" key="5">
    <source>
        <dbReference type="EMBL" id="GAA3705371.1"/>
    </source>
</evidence>
<dbReference type="PANTHER" id="PTHR43280:SF27">
    <property type="entry name" value="TRANSCRIPTIONAL REGULATOR MTLR"/>
    <property type="match status" value="1"/>
</dbReference>
<dbReference type="PANTHER" id="PTHR43280">
    <property type="entry name" value="ARAC-FAMILY TRANSCRIPTIONAL REGULATOR"/>
    <property type="match status" value="1"/>
</dbReference>
<keyword evidence="3" id="KW-0804">Transcription</keyword>
<dbReference type="Proteomes" id="UP001501536">
    <property type="component" value="Unassembled WGS sequence"/>
</dbReference>
<dbReference type="InterPro" id="IPR018060">
    <property type="entry name" value="HTH_AraC"/>
</dbReference>
<dbReference type="PRINTS" id="PR00032">
    <property type="entry name" value="HTHARAC"/>
</dbReference>
<proteinExistence type="predicted"/>
<dbReference type="InterPro" id="IPR009057">
    <property type="entry name" value="Homeodomain-like_sf"/>
</dbReference>
<reference evidence="6" key="1">
    <citation type="journal article" date="2019" name="Int. J. Syst. Evol. Microbiol.">
        <title>The Global Catalogue of Microorganisms (GCM) 10K type strain sequencing project: providing services to taxonomists for standard genome sequencing and annotation.</title>
        <authorList>
            <consortium name="The Broad Institute Genomics Platform"/>
            <consortium name="The Broad Institute Genome Sequencing Center for Infectious Disease"/>
            <person name="Wu L."/>
            <person name="Ma J."/>
        </authorList>
    </citation>
    <scope>NUCLEOTIDE SEQUENCE [LARGE SCALE GENOMIC DNA]</scope>
    <source>
        <strain evidence="6">JCM 16961</strain>
    </source>
</reference>
<dbReference type="PROSITE" id="PS00041">
    <property type="entry name" value="HTH_ARAC_FAMILY_1"/>
    <property type="match status" value="1"/>
</dbReference>
<dbReference type="PROSITE" id="PS01124">
    <property type="entry name" value="HTH_ARAC_FAMILY_2"/>
    <property type="match status" value="1"/>
</dbReference>
<organism evidence="5 6">
    <name type="scientific">Zhihengliuella alba</name>
    <dbReference type="NCBI Taxonomy" id="547018"/>
    <lineage>
        <taxon>Bacteria</taxon>
        <taxon>Bacillati</taxon>
        <taxon>Actinomycetota</taxon>
        <taxon>Actinomycetes</taxon>
        <taxon>Micrococcales</taxon>
        <taxon>Micrococcaceae</taxon>
        <taxon>Zhihengliuella</taxon>
    </lineage>
</organism>
<dbReference type="Pfam" id="PF12833">
    <property type="entry name" value="HTH_18"/>
    <property type="match status" value="1"/>
</dbReference>
<comment type="caution">
    <text evidence="5">The sequence shown here is derived from an EMBL/GenBank/DDBJ whole genome shotgun (WGS) entry which is preliminary data.</text>
</comment>
<evidence type="ECO:0000256" key="3">
    <source>
        <dbReference type="ARBA" id="ARBA00023163"/>
    </source>
</evidence>
<evidence type="ECO:0000256" key="1">
    <source>
        <dbReference type="ARBA" id="ARBA00023015"/>
    </source>
</evidence>
<keyword evidence="1" id="KW-0805">Transcription regulation</keyword>
<evidence type="ECO:0000313" key="6">
    <source>
        <dbReference type="Proteomes" id="UP001501536"/>
    </source>
</evidence>
<dbReference type="InterPro" id="IPR020449">
    <property type="entry name" value="Tscrpt_reg_AraC-type_HTH"/>
</dbReference>
<gene>
    <name evidence="5" type="ORF">GCM10022377_18880</name>
</gene>
<dbReference type="RefSeq" id="WP_344883368.1">
    <property type="nucleotide sequence ID" value="NZ_BAABCJ010000002.1"/>
</dbReference>
<keyword evidence="6" id="KW-1185">Reference proteome</keyword>
<feature type="domain" description="HTH araC/xylS-type" evidence="4">
    <location>
        <begin position="217"/>
        <end position="315"/>
    </location>
</feature>
<sequence>MARSLLDRAAAPAAPAASVAPAAPAASVAADARPAMREVVPHDPRHSARWHQHDYPGVFARWNYHPEYELHLARRHGQYIVGGSVGHFEHGQLVLVGPNIPHEWLTQVPPGEVLEDSDVVLQFRHEWLQECELLLPELGELGDLWARARFGVEFGGATAEDAARLLEAVGATTGMDRLLSMLDLFRRLAEAPEGEYRLLTDGWVPPANTPDAQEIVGRALNYVSENLTGDIRLSEAARMAGMSDSAFSRYFARASGQNFAAMVRRLRIAHASKLLLGTSLPVARIAHQVGYSNLSNFNRQFRRETGLTPTRYRRSAR</sequence>
<accession>A0ABP7DIS5</accession>
<dbReference type="Gene3D" id="1.10.10.60">
    <property type="entry name" value="Homeodomain-like"/>
    <property type="match status" value="1"/>
</dbReference>
<evidence type="ECO:0000256" key="2">
    <source>
        <dbReference type="ARBA" id="ARBA00023125"/>
    </source>
</evidence>
<dbReference type="InterPro" id="IPR018062">
    <property type="entry name" value="HTH_AraC-typ_CS"/>
</dbReference>
<dbReference type="CDD" id="cd06976">
    <property type="entry name" value="cupin_MtlR-like_N"/>
    <property type="match status" value="1"/>
</dbReference>
<keyword evidence="2" id="KW-0238">DNA-binding</keyword>
<dbReference type="SMART" id="SM00342">
    <property type="entry name" value="HTH_ARAC"/>
    <property type="match status" value="1"/>
</dbReference>